<dbReference type="VEuPathDB" id="TriTrypDB:TcCL_ESM04401"/>
<dbReference type="VEuPathDB" id="TriTrypDB:TcBrA4_0034270"/>
<dbReference type="AlphaFoldDB" id="A0A2V2V6M8"/>
<dbReference type="SUPFAM" id="SSF52087">
    <property type="entry name" value="CRAL/TRIO domain"/>
    <property type="match status" value="1"/>
</dbReference>
<evidence type="ECO:0000259" key="2">
    <source>
        <dbReference type="PROSITE" id="PS50191"/>
    </source>
</evidence>
<dbReference type="InterPro" id="IPR036865">
    <property type="entry name" value="CRAL-TRIO_dom_sf"/>
</dbReference>
<dbReference type="InterPro" id="IPR001251">
    <property type="entry name" value="CRAL-TRIO_dom"/>
</dbReference>
<dbReference type="VEuPathDB" id="TriTrypDB:TcCLB.508141.90"/>
<dbReference type="VEuPathDB" id="TriTrypDB:TCDM_05550"/>
<dbReference type="VEuPathDB" id="TriTrypDB:TCSYLVIO_003004"/>
<dbReference type="CDD" id="cd00170">
    <property type="entry name" value="SEC14"/>
    <property type="match status" value="1"/>
</dbReference>
<dbReference type="VEuPathDB" id="TriTrypDB:TcCL_Unassigned01075"/>
<evidence type="ECO:0000313" key="3">
    <source>
        <dbReference type="EMBL" id="PWU91232.1"/>
    </source>
</evidence>
<dbReference type="InterPro" id="IPR053012">
    <property type="entry name" value="ER-organelle_contact"/>
</dbReference>
<dbReference type="VEuPathDB" id="TriTrypDB:C4B63_44g232"/>
<keyword evidence="1" id="KW-0472">Membrane</keyword>
<feature type="transmembrane region" description="Helical" evidence="1">
    <location>
        <begin position="702"/>
        <end position="722"/>
    </location>
</feature>
<dbReference type="Pfam" id="PF00650">
    <property type="entry name" value="CRAL_TRIO"/>
    <property type="match status" value="1"/>
</dbReference>
<accession>A0A2V2V6M8</accession>
<keyword evidence="1" id="KW-0812">Transmembrane</keyword>
<dbReference type="PANTHER" id="PTHR46384">
    <property type="entry name" value="MOTILE SPERM DOMAIN-CONTAINING PROTEIN 2"/>
    <property type="match status" value="1"/>
</dbReference>
<feature type="transmembrane region" description="Helical" evidence="1">
    <location>
        <begin position="527"/>
        <end position="549"/>
    </location>
</feature>
<feature type="transmembrane region" description="Helical" evidence="1">
    <location>
        <begin position="646"/>
        <end position="667"/>
    </location>
</feature>
<protein>
    <recommendedName>
        <fullName evidence="2">CRAL-TRIO domain-containing protein</fullName>
    </recommendedName>
</protein>
<dbReference type="VEuPathDB" id="TriTrypDB:C3747_81g68"/>
<dbReference type="VEuPathDB" id="TriTrypDB:Tc_MARK_1737"/>
<dbReference type="InterPro" id="IPR055777">
    <property type="entry name" value="DUF7353"/>
</dbReference>
<evidence type="ECO:0000313" key="4">
    <source>
        <dbReference type="Proteomes" id="UP000246121"/>
    </source>
</evidence>
<evidence type="ECO:0000256" key="1">
    <source>
        <dbReference type="SAM" id="Phobius"/>
    </source>
</evidence>
<gene>
    <name evidence="3" type="ORF">C4B63_44g232</name>
</gene>
<feature type="transmembrane region" description="Helical" evidence="1">
    <location>
        <begin position="615"/>
        <end position="634"/>
    </location>
</feature>
<dbReference type="VEuPathDB" id="TriTrypDB:BCY84_21589"/>
<organism evidence="3 4">
    <name type="scientific">Trypanosoma cruzi</name>
    <dbReference type="NCBI Taxonomy" id="5693"/>
    <lineage>
        <taxon>Eukaryota</taxon>
        <taxon>Discoba</taxon>
        <taxon>Euglenozoa</taxon>
        <taxon>Kinetoplastea</taxon>
        <taxon>Metakinetoplastina</taxon>
        <taxon>Trypanosomatida</taxon>
        <taxon>Trypanosomatidae</taxon>
        <taxon>Trypanosoma</taxon>
        <taxon>Schizotrypanum</taxon>
    </lineage>
</organism>
<feature type="transmembrane region" description="Helical" evidence="1">
    <location>
        <begin position="755"/>
        <end position="778"/>
    </location>
</feature>
<feature type="transmembrane region" description="Helical" evidence="1">
    <location>
        <begin position="728"/>
        <end position="748"/>
    </location>
</feature>
<dbReference type="Proteomes" id="UP000246121">
    <property type="component" value="Unassembled WGS sequence"/>
</dbReference>
<proteinExistence type="predicted"/>
<feature type="domain" description="CRAL-TRIO" evidence="2">
    <location>
        <begin position="71"/>
        <end position="237"/>
    </location>
</feature>
<comment type="caution">
    <text evidence="3">The sequence shown here is derived from an EMBL/GenBank/DDBJ whole genome shotgun (WGS) entry which is preliminary data.</text>
</comment>
<name>A0A2V2V6M8_TRYCR</name>
<feature type="transmembrane region" description="Helical" evidence="1">
    <location>
        <begin position="492"/>
        <end position="515"/>
    </location>
</feature>
<dbReference type="VEuPathDB" id="TriTrypDB:TcYC6_0107480"/>
<feature type="transmembrane region" description="Helical" evidence="1">
    <location>
        <begin position="444"/>
        <end position="471"/>
    </location>
</feature>
<dbReference type="PROSITE" id="PS50191">
    <property type="entry name" value="CRAL_TRIO"/>
    <property type="match status" value="1"/>
</dbReference>
<dbReference type="Pfam" id="PF24044">
    <property type="entry name" value="DUF7353"/>
    <property type="match status" value="1"/>
</dbReference>
<dbReference type="PANTHER" id="PTHR46384:SF2">
    <property type="entry name" value="CRAL-TRIO DOMAIN-CONTAINING PROTEIN"/>
    <property type="match status" value="1"/>
</dbReference>
<feature type="transmembrane region" description="Helical" evidence="1">
    <location>
        <begin position="399"/>
        <end position="432"/>
    </location>
</feature>
<dbReference type="GO" id="GO:0140284">
    <property type="term" value="C:endoplasmic reticulum-endosome membrane contact site"/>
    <property type="evidence" value="ECO:0007669"/>
    <property type="project" value="TreeGrafter"/>
</dbReference>
<dbReference type="Gene3D" id="3.40.525.10">
    <property type="entry name" value="CRAL-TRIO lipid binding domain"/>
    <property type="match status" value="1"/>
</dbReference>
<dbReference type="VEuPathDB" id="TriTrypDB:TcCLB.508141.80"/>
<feature type="transmembrane region" description="Helical" evidence="1">
    <location>
        <begin position="673"/>
        <end position="695"/>
    </location>
</feature>
<dbReference type="VEuPathDB" id="TriTrypDB:TcCLB.508557.29"/>
<reference evidence="3 4" key="1">
    <citation type="journal article" date="2018" name="Microb. Genom.">
        <title>Expanding an expanded genome: long-read sequencing of Trypanosoma cruzi.</title>
        <authorList>
            <person name="Berna L."/>
            <person name="Rodriguez M."/>
            <person name="Chiribao M.L."/>
            <person name="Parodi-Talice A."/>
            <person name="Pita S."/>
            <person name="Rijo G."/>
            <person name="Alvarez-Valin F."/>
            <person name="Robello C."/>
        </authorList>
    </citation>
    <scope>NUCLEOTIDE SEQUENCE [LARGE SCALE GENOMIC DNA]</scope>
    <source>
        <strain evidence="3 4">Dm28c</strain>
    </source>
</reference>
<keyword evidence="1" id="KW-1133">Transmembrane helix</keyword>
<dbReference type="GO" id="GO:0012505">
    <property type="term" value="C:endomembrane system"/>
    <property type="evidence" value="ECO:0007669"/>
    <property type="project" value="TreeGrafter"/>
</dbReference>
<sequence>MSLYLHDLGPEAVSYRHLLDEVKRQLDITYDEFDCWIYGFLENKKYNVRETVAKLQRRFAMEVNELATYTLTDYMRESLISGIVQFIGEDKLGRTVLYVMAQRDHPVSSRREENKRTFDMMLSYGTRLRADSKRCQMVMLINQEKASLWSNVDMTFQADIALRIAKFFPGAVDKMYICNMNRTLAAVAKPIFSRLPAIVSDRIIIISDSELKAGRLLEYFDESVLPVALGGSNDCDHPQHWAEHAALVEGYYTQLKEAVLGSGLSVKEWELTCLERRRAPSIMHSTGSDLCKADSLVTCYSGMAEEYYDDVSGTDLGSELLREADEWKNVMRCFPRSLSLFFMEELQRWRIAVDSEEIAARYKILDEHIAVRREMDASLPEINVKATNWYKRVPVQLRFLYRFGFVALGVLNGVYFFAALVFLAVLSANVIATLFFGFFVRWNYIFPLGATLAMAVIQGFALCSRAVEMLVAMARGKVIRPFETIGTQLGSVAQMCLFVMLVAMQFIVFCVYATLYSPLRGLQVSFAVGWLSAVFIVAICHLVFFFDWLNARQRLRRGRHITPLSLFVLLNLHEPAERDLDAYAITTSSYFICGIPVLLSMFLGIGFLISRIVGFAAAVCAAAVLASFTATYYLDSLSNALSGKLLRTAVWIASLVWVFDCYVFGFLNDGRKWYVPVVIASIISIWFLFISFICLKKDEFHVLLRLTVVSLVILFCATWISSFPIVDWRIGVFCVCLMIHNALGMLVSRAELTNIGGVFVVSAATLLIIMSCTLLGWYGTSPHCTLPRSLPREAAATPLTPLAEYHRYPVCSLRTASGLVITDLAMLTQIVNSYGTDAFFFDFENWFNSTDFSYGGVVQEFFSGEGKWLLHRFDSTVYNQTVLVLHNGDALSSMLAMTAWLGSISLSPLHIFLPASWSNNIVYIISFVTQMIDFPWRRYEQQLVNYIQGLRAVSTKGLILTGSGVAGGIASIAGAHAKIQTVVFGSPGLLHLLRLTGLSLAEYHKYVLTVGASNGVLDNVGGQDITMSQKLYCNGNAVTCLSMEYISRELIQSCDTSGRRHI</sequence>
<dbReference type="VEuPathDB" id="TriTrypDB:TcG_04354"/>
<dbReference type="SMART" id="SM00516">
    <property type="entry name" value="SEC14"/>
    <property type="match status" value="1"/>
</dbReference>
<feature type="transmembrane region" description="Helical" evidence="1">
    <location>
        <begin position="590"/>
        <end position="609"/>
    </location>
</feature>
<dbReference type="EMBL" id="PRFA01000044">
    <property type="protein sequence ID" value="PWU91232.1"/>
    <property type="molecule type" value="Genomic_DNA"/>
</dbReference>